<comment type="similarity">
    <text evidence="4">Belongs to the BamE family.</text>
</comment>
<comment type="caution">
    <text evidence="7">The sequence shown here is derived from an EMBL/GenBank/DDBJ whole genome shotgun (WGS) entry which is preliminary data.</text>
</comment>
<dbReference type="AlphaFoldDB" id="A0A136A6B0"/>
<dbReference type="GO" id="GO:1990063">
    <property type="term" value="C:Bam protein complex"/>
    <property type="evidence" value="ECO:0007669"/>
    <property type="project" value="TreeGrafter"/>
</dbReference>
<keyword evidence="3 4" id="KW-0998">Cell outer membrane</keyword>
<comment type="subcellular location">
    <subcellularLocation>
        <location evidence="4">Cell outer membrane</location>
        <topology evidence="4">Lipid-anchor</topology>
    </subcellularLocation>
</comment>
<evidence type="ECO:0000256" key="4">
    <source>
        <dbReference type="HAMAP-Rule" id="MF_00925"/>
    </source>
</evidence>
<keyword evidence="2 4" id="KW-0472">Membrane</keyword>
<dbReference type="Pfam" id="PF04355">
    <property type="entry name" value="BamE"/>
    <property type="match status" value="1"/>
</dbReference>
<keyword evidence="8" id="KW-1185">Reference proteome</keyword>
<dbReference type="GO" id="GO:0051205">
    <property type="term" value="P:protein insertion into membrane"/>
    <property type="evidence" value="ECO:0007669"/>
    <property type="project" value="UniProtKB-UniRule"/>
</dbReference>
<keyword evidence="4" id="KW-0564">Palmitate</keyword>
<protein>
    <recommendedName>
        <fullName evidence="4">Outer membrane protein assembly factor BamE</fullName>
    </recommendedName>
</protein>
<dbReference type="PANTHER" id="PTHR37482">
    <property type="entry name" value="OUTER MEMBRANE PROTEIN ASSEMBLY FACTOR BAME"/>
    <property type="match status" value="1"/>
</dbReference>
<feature type="domain" description="Outer membrane protein assembly factor BamE" evidence="6">
    <location>
        <begin position="31"/>
        <end position="103"/>
    </location>
</feature>
<evidence type="ECO:0000313" key="8">
    <source>
        <dbReference type="Proteomes" id="UP000070299"/>
    </source>
</evidence>
<dbReference type="STRING" id="1799789.AX660_04980"/>
<evidence type="ECO:0000256" key="3">
    <source>
        <dbReference type="ARBA" id="ARBA00023237"/>
    </source>
</evidence>
<evidence type="ECO:0000256" key="1">
    <source>
        <dbReference type="ARBA" id="ARBA00022729"/>
    </source>
</evidence>
<gene>
    <name evidence="4" type="primary">bamE</name>
    <name evidence="7" type="ORF">AX660_04980</name>
</gene>
<dbReference type="GO" id="GO:0030674">
    <property type="term" value="F:protein-macromolecule adaptor activity"/>
    <property type="evidence" value="ECO:0007669"/>
    <property type="project" value="TreeGrafter"/>
</dbReference>
<name>A0A136A6B0_9ALTE</name>
<evidence type="ECO:0000256" key="5">
    <source>
        <dbReference type="SAM" id="SignalP"/>
    </source>
</evidence>
<dbReference type="HAMAP" id="MF_00925">
    <property type="entry name" value="OM_assembly_BamE"/>
    <property type="match status" value="1"/>
</dbReference>
<dbReference type="EMBL" id="LSNE01000002">
    <property type="protein sequence ID" value="KXI30769.1"/>
    <property type="molecule type" value="Genomic_DNA"/>
</dbReference>
<reference evidence="8" key="1">
    <citation type="submission" date="2016-02" db="EMBL/GenBank/DDBJ databases">
        <authorList>
            <person name="Schultz-Johansen M."/>
            <person name="Glaring M.A."/>
            <person name="Bech P.K."/>
            <person name="Stougaard P."/>
        </authorList>
    </citation>
    <scope>NUCLEOTIDE SEQUENCE [LARGE SCALE GENOMIC DNA]</scope>
    <source>
        <strain evidence="8">S66</strain>
    </source>
</reference>
<dbReference type="OrthoDB" id="9808250at2"/>
<evidence type="ECO:0000256" key="2">
    <source>
        <dbReference type="ARBA" id="ARBA00023136"/>
    </source>
</evidence>
<dbReference type="Gene3D" id="3.30.1450.10">
    <property type="match status" value="1"/>
</dbReference>
<comment type="function">
    <text evidence="4">Part of the outer membrane protein assembly complex, which is involved in assembly and insertion of beta-barrel proteins into the outer membrane.</text>
</comment>
<dbReference type="GO" id="GO:0043165">
    <property type="term" value="P:Gram-negative-bacterium-type cell outer membrane assembly"/>
    <property type="evidence" value="ECO:0007669"/>
    <property type="project" value="UniProtKB-UniRule"/>
</dbReference>
<keyword evidence="1 4" id="KW-0732">Signal</keyword>
<feature type="signal peptide" evidence="5">
    <location>
        <begin position="1"/>
        <end position="20"/>
    </location>
</feature>
<dbReference type="RefSeq" id="WP_068371716.1">
    <property type="nucleotide sequence ID" value="NZ_LSNE01000002.1"/>
</dbReference>
<keyword evidence="7" id="KW-0261">Viral envelope protein</keyword>
<dbReference type="InterPro" id="IPR007450">
    <property type="entry name" value="BamE_dom"/>
</dbReference>
<dbReference type="Proteomes" id="UP000070299">
    <property type="component" value="Unassembled WGS sequence"/>
</dbReference>
<dbReference type="PROSITE" id="PS51257">
    <property type="entry name" value="PROKAR_LIPOPROTEIN"/>
    <property type="match status" value="1"/>
</dbReference>
<keyword evidence="4" id="KW-0449">Lipoprotein</keyword>
<dbReference type="InterPro" id="IPR037873">
    <property type="entry name" value="BamE-like"/>
</dbReference>
<proteinExistence type="inferred from homology"/>
<feature type="chain" id="PRO_5008999480" description="Outer membrane protein assembly factor BamE" evidence="5">
    <location>
        <begin position="21"/>
        <end position="118"/>
    </location>
</feature>
<dbReference type="InterPro" id="IPR026592">
    <property type="entry name" value="BamE"/>
</dbReference>
<dbReference type="PANTHER" id="PTHR37482:SF1">
    <property type="entry name" value="OUTER MEMBRANE PROTEIN ASSEMBLY FACTOR BAME"/>
    <property type="match status" value="1"/>
</dbReference>
<keyword evidence="7" id="KW-0946">Virion</keyword>
<sequence length="118" mass="13979">MKFKNILVILITSLMLSACADWIFRIDVPQGNFLDEKDVKKLRINMSKEQVVYVLGKPVVEDSFDHDTWYYLYQMKRGMKKRGDDFRKELKIFFVDDRVTEVIGDFELSEDFATPLDQ</sequence>
<organism evidence="7 8">
    <name type="scientific">Paraglaciecola hydrolytica</name>
    <dbReference type="NCBI Taxonomy" id="1799789"/>
    <lineage>
        <taxon>Bacteria</taxon>
        <taxon>Pseudomonadati</taxon>
        <taxon>Pseudomonadota</taxon>
        <taxon>Gammaproteobacteria</taxon>
        <taxon>Alteromonadales</taxon>
        <taxon>Alteromonadaceae</taxon>
        <taxon>Paraglaciecola</taxon>
    </lineage>
</organism>
<evidence type="ECO:0000259" key="6">
    <source>
        <dbReference type="Pfam" id="PF04355"/>
    </source>
</evidence>
<comment type="subunit">
    <text evidence="4">Part of the Bam complex.</text>
</comment>
<accession>A0A136A6B0</accession>
<evidence type="ECO:0000313" key="7">
    <source>
        <dbReference type="EMBL" id="KXI30769.1"/>
    </source>
</evidence>